<dbReference type="PIRSF" id="PIRSF000848">
    <property type="entry name" value="CDP_diag_ino_3_P"/>
    <property type="match status" value="1"/>
</dbReference>
<keyword evidence="6 16" id="KW-0444">Lipid biosynthesis</keyword>
<keyword evidence="9" id="KW-0479">Metal-binding</keyword>
<comment type="cofactor">
    <cofactor evidence="2">
        <name>Mg(2+)</name>
        <dbReference type="ChEBI" id="CHEBI:18420"/>
    </cofactor>
</comment>
<evidence type="ECO:0000256" key="18">
    <source>
        <dbReference type="SAM" id="Phobius"/>
    </source>
</evidence>
<dbReference type="PROSITE" id="PS00379">
    <property type="entry name" value="CDP_ALCOHOL_P_TRANSF"/>
    <property type="match status" value="1"/>
</dbReference>
<dbReference type="GO" id="GO:0016020">
    <property type="term" value="C:membrane"/>
    <property type="evidence" value="ECO:0007669"/>
    <property type="project" value="UniProtKB-SubCell"/>
</dbReference>
<dbReference type="KEGG" id="fcy:FRACYDRAFT_212958"/>
<evidence type="ECO:0000256" key="15">
    <source>
        <dbReference type="ARBA" id="ARBA00023264"/>
    </source>
</evidence>
<comment type="similarity">
    <text evidence="4 16 17">Belongs to the CDP-alcohol phosphatidyltransferase class-I family.</text>
</comment>
<dbReference type="GO" id="GO:0003881">
    <property type="term" value="F:CDP-diacylglycerol-inositol 3-phosphatidyltransferase activity"/>
    <property type="evidence" value="ECO:0007669"/>
    <property type="project" value="UniProtKB-UniRule"/>
</dbReference>
<comment type="catalytic activity">
    <reaction evidence="16">
        <text>a CDP-1,2-diacyl-sn-glycerol + myo-inositol = a 1,2-diacyl-sn-glycero-3-phospho-(1D-myo-inositol) + CMP + H(+)</text>
        <dbReference type="Rhea" id="RHEA:11580"/>
        <dbReference type="ChEBI" id="CHEBI:15378"/>
        <dbReference type="ChEBI" id="CHEBI:17268"/>
        <dbReference type="ChEBI" id="CHEBI:57880"/>
        <dbReference type="ChEBI" id="CHEBI:58332"/>
        <dbReference type="ChEBI" id="CHEBI:60377"/>
        <dbReference type="EC" id="2.7.8.11"/>
    </reaction>
</comment>
<reference evidence="19 20" key="1">
    <citation type="submission" date="2016-09" db="EMBL/GenBank/DDBJ databases">
        <title>Extensive genetic diversity and differential bi-allelic expression allows diatom success in the polar Southern Ocean.</title>
        <authorList>
            <consortium name="DOE Joint Genome Institute"/>
            <person name="Mock T."/>
            <person name="Otillar R.P."/>
            <person name="Strauss J."/>
            <person name="Dupont C."/>
            <person name="Frickenhaus S."/>
            <person name="Maumus F."/>
            <person name="Mcmullan M."/>
            <person name="Sanges R."/>
            <person name="Schmutz J."/>
            <person name="Toseland A."/>
            <person name="Valas R."/>
            <person name="Veluchamy A."/>
            <person name="Ward B.J."/>
            <person name="Allen A."/>
            <person name="Barry K."/>
            <person name="Falciatore A."/>
            <person name="Ferrante M."/>
            <person name="Fortunato A.E."/>
            <person name="Gloeckner G."/>
            <person name="Gruber A."/>
            <person name="Hipkin R."/>
            <person name="Janech M."/>
            <person name="Kroth P."/>
            <person name="Leese F."/>
            <person name="Lindquist E."/>
            <person name="Lyon B.R."/>
            <person name="Martin J."/>
            <person name="Mayer C."/>
            <person name="Parker M."/>
            <person name="Quesneville H."/>
            <person name="Raymond J."/>
            <person name="Uhlig C."/>
            <person name="Valentin K.U."/>
            <person name="Worden A.Z."/>
            <person name="Armbrust E.V."/>
            <person name="Bowler C."/>
            <person name="Green B."/>
            <person name="Moulton V."/>
            <person name="Van Oosterhout C."/>
            <person name="Grigoriev I."/>
        </authorList>
    </citation>
    <scope>NUCLEOTIDE SEQUENCE [LARGE SCALE GENOMIC DNA]</scope>
    <source>
        <strain evidence="19 20">CCMP1102</strain>
    </source>
</reference>
<evidence type="ECO:0000256" key="1">
    <source>
        <dbReference type="ARBA" id="ARBA00001936"/>
    </source>
</evidence>
<evidence type="ECO:0000256" key="6">
    <source>
        <dbReference type="ARBA" id="ARBA00022516"/>
    </source>
</evidence>
<dbReference type="InterPro" id="IPR014387">
    <property type="entry name" value="CDP_diag_ino_3_P_euk"/>
</dbReference>
<feature type="transmembrane region" description="Helical" evidence="18">
    <location>
        <begin position="148"/>
        <end position="169"/>
    </location>
</feature>
<dbReference type="OrthoDB" id="10251079at2759"/>
<name>A0A1E7EPD2_9STRA</name>
<dbReference type="GO" id="GO:0006661">
    <property type="term" value="P:phosphatidylinositol biosynthetic process"/>
    <property type="evidence" value="ECO:0007669"/>
    <property type="project" value="TreeGrafter"/>
</dbReference>
<evidence type="ECO:0000256" key="9">
    <source>
        <dbReference type="ARBA" id="ARBA00022723"/>
    </source>
</evidence>
<dbReference type="PANTHER" id="PTHR15362:SF4">
    <property type="entry name" value="CDP-DIACYLGLYCEROL--INOSITOL 3-PHOSPHATIDYLTRANSFERASE"/>
    <property type="match status" value="1"/>
</dbReference>
<evidence type="ECO:0000256" key="11">
    <source>
        <dbReference type="ARBA" id="ARBA00022989"/>
    </source>
</evidence>
<evidence type="ECO:0000256" key="2">
    <source>
        <dbReference type="ARBA" id="ARBA00001946"/>
    </source>
</evidence>
<evidence type="ECO:0000256" key="14">
    <source>
        <dbReference type="ARBA" id="ARBA00023209"/>
    </source>
</evidence>
<dbReference type="InterPro" id="IPR048254">
    <property type="entry name" value="CDP_ALCOHOL_P_TRANSF_CS"/>
</dbReference>
<dbReference type="InParanoid" id="A0A1E7EPD2"/>
<evidence type="ECO:0000256" key="7">
    <source>
        <dbReference type="ARBA" id="ARBA00022679"/>
    </source>
</evidence>
<sequence>MTAVTANDVLLYVPNIIGYSRVICTVASLCLMITVRESYWILAIILYLASFVGDLFDGLVARRLGQTSTYGGLLDMVTDRCSTLGLLFVLAIDYEDNVYLRLTFLLLCLLDISSHWCQMYSTSSLGKHHKSEDGNEGRHFLVRWFYKYYFFFGYLCVGAEFTYILAYAVQFTIDYWIHPILKIALWAVIPGCFLKQLVNAMQLTSACYAVAEYDAEIKNR</sequence>
<evidence type="ECO:0000256" key="5">
    <source>
        <dbReference type="ARBA" id="ARBA00013212"/>
    </source>
</evidence>
<dbReference type="InterPro" id="IPR043130">
    <property type="entry name" value="CDP-OH_PTrfase_TM_dom"/>
</dbReference>
<dbReference type="EC" id="2.7.8.11" evidence="5 16"/>
<proteinExistence type="inferred from homology"/>
<keyword evidence="10" id="KW-0460">Magnesium</keyword>
<keyword evidence="11 18" id="KW-1133">Transmembrane helix</keyword>
<gene>
    <name evidence="19" type="ORF">FRACYDRAFT_212958</name>
</gene>
<accession>A0A1E7EPD2</accession>
<evidence type="ECO:0000256" key="13">
    <source>
        <dbReference type="ARBA" id="ARBA00023136"/>
    </source>
</evidence>
<keyword evidence="12 16" id="KW-0443">Lipid metabolism</keyword>
<comment type="subcellular location">
    <subcellularLocation>
        <location evidence="3">Membrane</location>
        <topology evidence="3">Multi-pass membrane protein</topology>
    </subcellularLocation>
</comment>
<keyword evidence="7 16" id="KW-0808">Transferase</keyword>
<evidence type="ECO:0000256" key="3">
    <source>
        <dbReference type="ARBA" id="ARBA00004141"/>
    </source>
</evidence>
<evidence type="ECO:0000256" key="10">
    <source>
        <dbReference type="ARBA" id="ARBA00022842"/>
    </source>
</evidence>
<dbReference type="Pfam" id="PF01066">
    <property type="entry name" value="CDP-OH_P_transf"/>
    <property type="match status" value="1"/>
</dbReference>
<dbReference type="FunCoup" id="A0A1E7EPD2">
    <property type="interactions" value="214"/>
</dbReference>
<dbReference type="GO" id="GO:0005794">
    <property type="term" value="C:Golgi apparatus"/>
    <property type="evidence" value="ECO:0007669"/>
    <property type="project" value="TreeGrafter"/>
</dbReference>
<dbReference type="Gene3D" id="1.20.120.1760">
    <property type="match status" value="1"/>
</dbReference>
<evidence type="ECO:0000256" key="8">
    <source>
        <dbReference type="ARBA" id="ARBA00022692"/>
    </source>
</evidence>
<evidence type="ECO:0000256" key="4">
    <source>
        <dbReference type="ARBA" id="ARBA00010441"/>
    </source>
</evidence>
<evidence type="ECO:0000256" key="16">
    <source>
        <dbReference type="PIRNR" id="PIRNR000848"/>
    </source>
</evidence>
<dbReference type="EMBL" id="KV784383">
    <property type="protein sequence ID" value="OEU07811.1"/>
    <property type="molecule type" value="Genomic_DNA"/>
</dbReference>
<keyword evidence="20" id="KW-1185">Reference proteome</keyword>
<keyword evidence="8 18" id="KW-0812">Transmembrane</keyword>
<keyword evidence="13 16" id="KW-0472">Membrane</keyword>
<feature type="transmembrane region" description="Helical" evidence="18">
    <location>
        <begin position="175"/>
        <end position="194"/>
    </location>
</feature>
<evidence type="ECO:0000313" key="20">
    <source>
        <dbReference type="Proteomes" id="UP000095751"/>
    </source>
</evidence>
<evidence type="ECO:0000256" key="17">
    <source>
        <dbReference type="RuleBase" id="RU003750"/>
    </source>
</evidence>
<feature type="transmembrane region" description="Helical" evidence="18">
    <location>
        <begin position="40"/>
        <end position="61"/>
    </location>
</feature>
<keyword evidence="14 16" id="KW-0594">Phospholipid biosynthesis</keyword>
<evidence type="ECO:0000256" key="12">
    <source>
        <dbReference type="ARBA" id="ARBA00023098"/>
    </source>
</evidence>
<dbReference type="PANTHER" id="PTHR15362">
    <property type="entry name" value="PHOSPHATIDYLINOSITOL SYNTHASE"/>
    <property type="match status" value="1"/>
</dbReference>
<dbReference type="Proteomes" id="UP000095751">
    <property type="component" value="Unassembled WGS sequence"/>
</dbReference>
<comment type="cofactor">
    <cofactor evidence="1">
        <name>Mn(2+)</name>
        <dbReference type="ChEBI" id="CHEBI:29035"/>
    </cofactor>
</comment>
<feature type="transmembrane region" description="Helical" evidence="18">
    <location>
        <begin position="12"/>
        <end position="34"/>
    </location>
</feature>
<keyword evidence="15 16" id="KW-1208">Phospholipid metabolism</keyword>
<dbReference type="InterPro" id="IPR000462">
    <property type="entry name" value="CDP-OH_P_trans"/>
</dbReference>
<dbReference type="AlphaFoldDB" id="A0A1E7EPD2"/>
<evidence type="ECO:0000313" key="19">
    <source>
        <dbReference type="EMBL" id="OEU07811.1"/>
    </source>
</evidence>
<organism evidence="19 20">
    <name type="scientific">Fragilariopsis cylindrus CCMP1102</name>
    <dbReference type="NCBI Taxonomy" id="635003"/>
    <lineage>
        <taxon>Eukaryota</taxon>
        <taxon>Sar</taxon>
        <taxon>Stramenopiles</taxon>
        <taxon>Ochrophyta</taxon>
        <taxon>Bacillariophyta</taxon>
        <taxon>Bacillariophyceae</taxon>
        <taxon>Bacillariophycidae</taxon>
        <taxon>Bacillariales</taxon>
        <taxon>Bacillariaceae</taxon>
        <taxon>Fragilariopsis</taxon>
    </lineage>
</organism>
<protein>
    <recommendedName>
        <fullName evidence="5 16">CDP-diacylglycerol--inositol 3-phosphatidyltransferase</fullName>
        <ecNumber evidence="5 16">2.7.8.11</ecNumber>
    </recommendedName>
</protein>
<dbReference type="GO" id="GO:0046872">
    <property type="term" value="F:metal ion binding"/>
    <property type="evidence" value="ECO:0007669"/>
    <property type="project" value="UniProtKB-KW"/>
</dbReference>